<dbReference type="InterPro" id="IPR016181">
    <property type="entry name" value="Acyl_CoA_acyltransferase"/>
</dbReference>
<comment type="similarity">
    <text evidence="3">Belongs to the acetyltransferase family. MAK3 subfamily.</text>
</comment>
<accession>U1MYA0</accession>
<evidence type="ECO:0000313" key="5">
    <source>
        <dbReference type="EMBL" id="ERG95459.1"/>
    </source>
</evidence>
<dbReference type="PANTHER" id="PTHR45896">
    <property type="entry name" value="N-ALPHA-ACETYLTRANSFERASE 30"/>
    <property type="match status" value="1"/>
</dbReference>
<dbReference type="InterPro" id="IPR044542">
    <property type="entry name" value="NAA30-like"/>
</dbReference>
<dbReference type="InterPro" id="IPR000182">
    <property type="entry name" value="GNAT_dom"/>
</dbReference>
<dbReference type="Pfam" id="PF00583">
    <property type="entry name" value="Acetyltransf_1"/>
    <property type="match status" value="1"/>
</dbReference>
<proteinExistence type="inferred from homology"/>
<sequence>MIDPADTASQADNMNIRAVERADLLDILRIERASFENPWPYQAFLSALDDPVFLAATAAETANIHGYIIADIMPNHGRDRGHIKDLAVAPSARQKGIGRTLLWTAIRQLAATGAVTIKLEVRAENMSAQSLYESVGFEVSRRVPRYYDDGEDALILILDLESS</sequence>
<dbReference type="EMBL" id="KE356561">
    <property type="protein sequence ID" value="ERG95459.1"/>
    <property type="molecule type" value="Genomic_DNA"/>
</dbReference>
<evidence type="ECO:0000256" key="3">
    <source>
        <dbReference type="ARBA" id="ARBA00024025"/>
    </source>
</evidence>
<dbReference type="RefSeq" id="WP_021054936.1">
    <property type="nucleotide sequence ID" value="NZ_KE356561.1"/>
</dbReference>
<feature type="domain" description="N-acetyltransferase" evidence="4">
    <location>
        <begin position="14"/>
        <end position="161"/>
    </location>
</feature>
<organism evidence="5 6">
    <name type="scientific">Haloquadratum walsbyi J07HQW2</name>
    <dbReference type="NCBI Taxonomy" id="1238425"/>
    <lineage>
        <taxon>Archaea</taxon>
        <taxon>Methanobacteriati</taxon>
        <taxon>Methanobacteriota</taxon>
        <taxon>Stenosarchaea group</taxon>
        <taxon>Halobacteria</taxon>
        <taxon>Halobacteriales</taxon>
        <taxon>Haloferacaceae</taxon>
        <taxon>Haloquadratum</taxon>
    </lineage>
</organism>
<name>U1MYA0_9EURY</name>
<dbReference type="eggNOG" id="arCOG00833">
    <property type="taxonomic scope" value="Archaea"/>
</dbReference>
<dbReference type="SUPFAM" id="SSF55729">
    <property type="entry name" value="Acyl-CoA N-acyltransferases (Nat)"/>
    <property type="match status" value="1"/>
</dbReference>
<dbReference type="GO" id="GO:0031417">
    <property type="term" value="C:NatC complex"/>
    <property type="evidence" value="ECO:0007669"/>
    <property type="project" value="TreeGrafter"/>
</dbReference>
<protein>
    <submittedName>
        <fullName evidence="5">Ribosomal-protein-alanine acetyltransferase</fullName>
    </submittedName>
</protein>
<dbReference type="Proteomes" id="UP000030710">
    <property type="component" value="Unassembled WGS sequence"/>
</dbReference>
<gene>
    <name evidence="5" type="ORF">J07HQW2_01916</name>
</gene>
<keyword evidence="2" id="KW-0012">Acyltransferase</keyword>
<dbReference type="Gene3D" id="3.40.630.30">
    <property type="match status" value="1"/>
</dbReference>
<reference evidence="5 6" key="1">
    <citation type="journal article" date="2013" name="PLoS ONE">
        <title>Assembly-driven community genomics of a hypersaline microbial ecosystem.</title>
        <authorList>
            <person name="Podell S."/>
            <person name="Ugalde J.A."/>
            <person name="Narasingarao P."/>
            <person name="Banfield J.F."/>
            <person name="Heidelberg K.B."/>
            <person name="Allen E.E."/>
        </authorList>
    </citation>
    <scope>NUCLEOTIDE SEQUENCE [LARGE SCALE GENOMIC DNA]</scope>
    <source>
        <strain evidence="6">J07HQW2</strain>
    </source>
</reference>
<keyword evidence="1 5" id="KW-0808">Transferase</keyword>
<dbReference type="AlphaFoldDB" id="U1MYA0"/>
<dbReference type="NCBIfam" id="TIGR01575">
    <property type="entry name" value="rimI"/>
    <property type="match status" value="1"/>
</dbReference>
<evidence type="ECO:0000259" key="4">
    <source>
        <dbReference type="PROSITE" id="PS51186"/>
    </source>
</evidence>
<dbReference type="InterPro" id="IPR006464">
    <property type="entry name" value="AcTrfase_RimI/Ard1"/>
</dbReference>
<dbReference type="STRING" id="1238425.J07HQW2_01916"/>
<evidence type="ECO:0000313" key="6">
    <source>
        <dbReference type="Proteomes" id="UP000030710"/>
    </source>
</evidence>
<evidence type="ECO:0000256" key="1">
    <source>
        <dbReference type="ARBA" id="ARBA00022679"/>
    </source>
</evidence>
<dbReference type="CDD" id="cd04301">
    <property type="entry name" value="NAT_SF"/>
    <property type="match status" value="1"/>
</dbReference>
<dbReference type="PROSITE" id="PS51186">
    <property type="entry name" value="GNAT"/>
    <property type="match status" value="1"/>
</dbReference>
<dbReference type="HOGENOM" id="CLU_013985_23_0_2"/>
<evidence type="ECO:0000256" key="2">
    <source>
        <dbReference type="ARBA" id="ARBA00023315"/>
    </source>
</evidence>
<dbReference type="GO" id="GO:0004596">
    <property type="term" value="F:protein-N-terminal amino-acid acetyltransferase activity"/>
    <property type="evidence" value="ECO:0007669"/>
    <property type="project" value="InterPro"/>
</dbReference>
<dbReference type="PANTHER" id="PTHR45896:SF1">
    <property type="entry name" value="N-ALPHA-ACETYLTRANSFERASE 30"/>
    <property type="match status" value="1"/>
</dbReference>